<evidence type="ECO:0000313" key="2">
    <source>
        <dbReference type="Proteomes" id="UP001234178"/>
    </source>
</evidence>
<name>A0ABQ9ZWT3_9CRUS</name>
<protein>
    <submittedName>
        <fullName evidence="1">Uncharacterized protein</fullName>
    </submittedName>
</protein>
<reference evidence="1 2" key="1">
    <citation type="journal article" date="2023" name="Nucleic Acids Res.">
        <title>The hologenome of Daphnia magna reveals possible DNA methylation and microbiome-mediated evolution of the host genome.</title>
        <authorList>
            <person name="Chaturvedi A."/>
            <person name="Li X."/>
            <person name="Dhandapani V."/>
            <person name="Marshall H."/>
            <person name="Kissane S."/>
            <person name="Cuenca-Cambronero M."/>
            <person name="Asole G."/>
            <person name="Calvet F."/>
            <person name="Ruiz-Romero M."/>
            <person name="Marangio P."/>
            <person name="Guigo R."/>
            <person name="Rago D."/>
            <person name="Mirbahai L."/>
            <person name="Eastwood N."/>
            <person name="Colbourne J.K."/>
            <person name="Zhou J."/>
            <person name="Mallon E."/>
            <person name="Orsini L."/>
        </authorList>
    </citation>
    <scope>NUCLEOTIDE SEQUENCE [LARGE SCALE GENOMIC DNA]</scope>
    <source>
        <strain evidence="1">LRV0_1</strain>
    </source>
</reference>
<accession>A0ABQ9ZWT3</accession>
<proteinExistence type="predicted"/>
<dbReference type="EMBL" id="JAOYFB010000006">
    <property type="protein sequence ID" value="KAK4017375.1"/>
    <property type="molecule type" value="Genomic_DNA"/>
</dbReference>
<organism evidence="1 2">
    <name type="scientific">Daphnia magna</name>
    <dbReference type="NCBI Taxonomy" id="35525"/>
    <lineage>
        <taxon>Eukaryota</taxon>
        <taxon>Metazoa</taxon>
        <taxon>Ecdysozoa</taxon>
        <taxon>Arthropoda</taxon>
        <taxon>Crustacea</taxon>
        <taxon>Branchiopoda</taxon>
        <taxon>Diplostraca</taxon>
        <taxon>Cladocera</taxon>
        <taxon>Anomopoda</taxon>
        <taxon>Daphniidae</taxon>
        <taxon>Daphnia</taxon>
    </lineage>
</organism>
<sequence>MANVGLQNSKEVIALSFVSIVNKTKFSGGVYVMRERDFPLMNLHVHFIVGEFSGVGSALAQTNMLFQPIRNSKIDKDNKMEASKNLFSKVSLFDQFKEIGIPPSDINVVTYGSVPIGAHVQFNPVCRTGSAILEDIENRNIEELWLKALALECYARVSVSGLSSGRNTVKQQ</sequence>
<comment type="caution">
    <text evidence="1">The sequence shown here is derived from an EMBL/GenBank/DDBJ whole genome shotgun (WGS) entry which is preliminary data.</text>
</comment>
<evidence type="ECO:0000313" key="1">
    <source>
        <dbReference type="EMBL" id="KAK4017375.1"/>
    </source>
</evidence>
<gene>
    <name evidence="1" type="ORF">OUZ56_032687</name>
</gene>
<dbReference type="Proteomes" id="UP001234178">
    <property type="component" value="Unassembled WGS sequence"/>
</dbReference>
<keyword evidence="2" id="KW-1185">Reference proteome</keyword>